<feature type="transmembrane region" description="Helical" evidence="1">
    <location>
        <begin position="434"/>
        <end position="453"/>
    </location>
</feature>
<keyword evidence="3" id="KW-1185">Reference proteome</keyword>
<keyword evidence="1" id="KW-0472">Membrane</keyword>
<dbReference type="InParanoid" id="A0A067Q8E5"/>
<feature type="transmembrane region" description="Helical" evidence="1">
    <location>
        <begin position="298"/>
        <end position="328"/>
    </location>
</feature>
<accession>A0A067Q8E5</accession>
<keyword evidence="1" id="KW-1133">Transmembrane helix</keyword>
<feature type="transmembrane region" description="Helical" evidence="1">
    <location>
        <begin position="366"/>
        <end position="386"/>
    </location>
</feature>
<feature type="transmembrane region" description="Helical" evidence="1">
    <location>
        <begin position="398"/>
        <end position="422"/>
    </location>
</feature>
<dbReference type="PANTHER" id="PTHR35043:SF7">
    <property type="entry name" value="TRANSCRIPTION FACTOR DOMAIN-CONTAINING PROTEIN"/>
    <property type="match status" value="1"/>
</dbReference>
<evidence type="ECO:0000313" key="3">
    <source>
        <dbReference type="Proteomes" id="UP000027265"/>
    </source>
</evidence>
<feature type="transmembrane region" description="Helical" evidence="1">
    <location>
        <begin position="41"/>
        <end position="60"/>
    </location>
</feature>
<evidence type="ECO:0000256" key="1">
    <source>
        <dbReference type="SAM" id="Phobius"/>
    </source>
</evidence>
<reference evidence="3" key="1">
    <citation type="journal article" date="2014" name="Proc. Natl. Acad. Sci. U.S.A.">
        <title>Extensive sampling of basidiomycete genomes demonstrates inadequacy of the white-rot/brown-rot paradigm for wood decay fungi.</title>
        <authorList>
            <person name="Riley R."/>
            <person name="Salamov A.A."/>
            <person name="Brown D.W."/>
            <person name="Nagy L.G."/>
            <person name="Floudas D."/>
            <person name="Held B.W."/>
            <person name="Levasseur A."/>
            <person name="Lombard V."/>
            <person name="Morin E."/>
            <person name="Otillar R."/>
            <person name="Lindquist E.A."/>
            <person name="Sun H."/>
            <person name="LaButti K.M."/>
            <person name="Schmutz J."/>
            <person name="Jabbour D."/>
            <person name="Luo H."/>
            <person name="Baker S.E."/>
            <person name="Pisabarro A.G."/>
            <person name="Walton J.D."/>
            <person name="Blanchette R.A."/>
            <person name="Henrissat B."/>
            <person name="Martin F."/>
            <person name="Cullen D."/>
            <person name="Hibbett D.S."/>
            <person name="Grigoriev I.V."/>
        </authorList>
    </citation>
    <scope>NUCLEOTIDE SEQUENCE [LARGE SCALE GENOMIC DNA]</scope>
    <source>
        <strain evidence="3">MUCL 33604</strain>
    </source>
</reference>
<proteinExistence type="predicted"/>
<keyword evidence="1" id="KW-0812">Transmembrane</keyword>
<dbReference type="PANTHER" id="PTHR35043">
    <property type="entry name" value="TRANSCRIPTION FACTOR DOMAIN-CONTAINING PROTEIN"/>
    <property type="match status" value="1"/>
</dbReference>
<dbReference type="EMBL" id="KL197715">
    <property type="protein sequence ID" value="KDQ59777.1"/>
    <property type="molecule type" value="Genomic_DNA"/>
</dbReference>
<organism evidence="2 3">
    <name type="scientific">Jaapia argillacea MUCL 33604</name>
    <dbReference type="NCBI Taxonomy" id="933084"/>
    <lineage>
        <taxon>Eukaryota</taxon>
        <taxon>Fungi</taxon>
        <taxon>Dikarya</taxon>
        <taxon>Basidiomycota</taxon>
        <taxon>Agaricomycotina</taxon>
        <taxon>Agaricomycetes</taxon>
        <taxon>Agaricomycetidae</taxon>
        <taxon>Jaapiales</taxon>
        <taxon>Jaapiaceae</taxon>
        <taxon>Jaapia</taxon>
    </lineage>
</organism>
<protein>
    <submittedName>
        <fullName evidence="2">Uncharacterized protein</fullName>
    </submittedName>
</protein>
<feature type="transmembrane region" description="Helical" evidence="1">
    <location>
        <begin position="81"/>
        <end position="98"/>
    </location>
</feature>
<dbReference type="Proteomes" id="UP000027265">
    <property type="component" value="Unassembled WGS sequence"/>
</dbReference>
<name>A0A067Q8E5_9AGAM</name>
<feature type="transmembrane region" description="Helical" evidence="1">
    <location>
        <begin position="253"/>
        <end position="277"/>
    </location>
</feature>
<gene>
    <name evidence="2" type="ORF">JAAARDRAFT_205745</name>
</gene>
<sequence>MFVALAVAQSFYPGVQAFPIIRAPAEGVVTSCEGIEDYRTIWTIVWSCLVTMAACTWVAVHMNVPSLDEGKVNRTLRRIGIMMIAVVAPEFMVGWAARQYMVAGRLAKSHVGWTRTHGFFALMGGFMLYDGDQPIHALSPDELETRVADHSIDLPIITEEEIEDRSKGDALSKGVALVHTTWFTIQVIARGIRRLPITELEMVALAFTVLNVATYSLWWSKPLSVQRPVRVPLKPKQEKPTPAAPESTTPLRVLLYFLIVCGILVGFTGVCYGFYILAKRKHFKISLGHGVFRVVDTVVDIVMVSAVVLVIVLLAASVAIANIIVAFVGATTAFFGMGLGFAHDSNALHLSTFYDGGLKEEEQKKFQTFILPTIAVVFGAIHCIAWQYDFPTHLEQMLWRMAAVAITCSPVVMTMASGWAHSSGQEMSLSFDNSWWFVIFMIFSWLVFVFYLVSRITLLAIAFSSLRSLPSGAFEVISWTSYIPHF</sequence>
<dbReference type="STRING" id="933084.A0A067Q8E5"/>
<evidence type="ECO:0000313" key="2">
    <source>
        <dbReference type="EMBL" id="KDQ59777.1"/>
    </source>
</evidence>
<dbReference type="HOGENOM" id="CLU_022883_6_1_1"/>
<dbReference type="AlphaFoldDB" id="A0A067Q8E5"/>
<dbReference type="OrthoDB" id="9451547at2759"/>